<evidence type="ECO:0000256" key="3">
    <source>
        <dbReference type="SAM" id="SignalP"/>
    </source>
</evidence>
<comment type="similarity">
    <text evidence="1">Belongs to the GMC oxidoreductase family.</text>
</comment>
<evidence type="ECO:0000313" key="6">
    <source>
        <dbReference type="Proteomes" id="UP001521785"/>
    </source>
</evidence>
<evidence type="ECO:0000256" key="1">
    <source>
        <dbReference type="ARBA" id="ARBA00010790"/>
    </source>
</evidence>
<reference evidence="5 6" key="1">
    <citation type="submission" date="2024-02" db="EMBL/GenBank/DDBJ databases">
        <title>De novo assembly and annotation of 12 fungi associated with fruit tree decline syndrome in Ontario, Canada.</title>
        <authorList>
            <person name="Sulman M."/>
            <person name="Ellouze W."/>
            <person name="Ilyukhin E."/>
        </authorList>
    </citation>
    <scope>NUCLEOTIDE SEQUENCE [LARGE SCALE GENOMIC DNA]</scope>
    <source>
        <strain evidence="5 6">M42-189</strain>
    </source>
</reference>
<dbReference type="PIRSF" id="PIRSF000137">
    <property type="entry name" value="Alcohol_oxidase"/>
    <property type="match status" value="1"/>
</dbReference>
<dbReference type="Gene3D" id="3.30.560.10">
    <property type="entry name" value="Glucose Oxidase, domain 3"/>
    <property type="match status" value="1"/>
</dbReference>
<dbReference type="SUPFAM" id="SSF51905">
    <property type="entry name" value="FAD/NAD(P)-binding domain"/>
    <property type="match status" value="1"/>
</dbReference>
<name>A0ABR3R8B2_9PLEO</name>
<evidence type="ECO:0000259" key="4">
    <source>
        <dbReference type="PROSITE" id="PS00624"/>
    </source>
</evidence>
<dbReference type="Pfam" id="PF00732">
    <property type="entry name" value="GMC_oxred_N"/>
    <property type="match status" value="1"/>
</dbReference>
<dbReference type="Pfam" id="PF05199">
    <property type="entry name" value="GMC_oxred_C"/>
    <property type="match status" value="1"/>
</dbReference>
<dbReference type="InterPro" id="IPR036188">
    <property type="entry name" value="FAD/NAD-bd_sf"/>
</dbReference>
<dbReference type="PANTHER" id="PTHR11552">
    <property type="entry name" value="GLUCOSE-METHANOL-CHOLINE GMC OXIDOREDUCTASE"/>
    <property type="match status" value="1"/>
</dbReference>
<protein>
    <recommendedName>
        <fullName evidence="4">Glucose-methanol-choline oxidoreductase N-terminal domain-containing protein</fullName>
    </recommendedName>
</protein>
<feature type="domain" description="Glucose-methanol-choline oxidoreductase N-terminal" evidence="4">
    <location>
        <begin position="309"/>
        <end position="323"/>
    </location>
</feature>
<dbReference type="EMBL" id="JAKJXO020000009">
    <property type="protein sequence ID" value="KAL1600669.1"/>
    <property type="molecule type" value="Genomic_DNA"/>
</dbReference>
<accession>A0ABR3R8B2</accession>
<keyword evidence="6" id="KW-1185">Reference proteome</keyword>
<organism evidence="5 6">
    <name type="scientific">Paraconiothyrium brasiliense</name>
    <dbReference type="NCBI Taxonomy" id="300254"/>
    <lineage>
        <taxon>Eukaryota</taxon>
        <taxon>Fungi</taxon>
        <taxon>Dikarya</taxon>
        <taxon>Ascomycota</taxon>
        <taxon>Pezizomycotina</taxon>
        <taxon>Dothideomycetes</taxon>
        <taxon>Pleosporomycetidae</taxon>
        <taxon>Pleosporales</taxon>
        <taxon>Massarineae</taxon>
        <taxon>Didymosphaeriaceae</taxon>
        <taxon>Paraconiothyrium</taxon>
    </lineage>
</organism>
<keyword evidence="2" id="KW-0325">Glycoprotein</keyword>
<proteinExistence type="inferred from homology"/>
<dbReference type="SUPFAM" id="SSF54373">
    <property type="entry name" value="FAD-linked reductases, C-terminal domain"/>
    <property type="match status" value="1"/>
</dbReference>
<dbReference type="Proteomes" id="UP001521785">
    <property type="component" value="Unassembled WGS sequence"/>
</dbReference>
<feature type="chain" id="PRO_5047090221" description="Glucose-methanol-choline oxidoreductase N-terminal domain-containing protein" evidence="3">
    <location>
        <begin position="19"/>
        <end position="596"/>
    </location>
</feature>
<dbReference type="Gene3D" id="3.50.50.60">
    <property type="entry name" value="FAD/NAD(P)-binding domain"/>
    <property type="match status" value="1"/>
</dbReference>
<evidence type="ECO:0000313" key="5">
    <source>
        <dbReference type="EMBL" id="KAL1600669.1"/>
    </source>
</evidence>
<dbReference type="InterPro" id="IPR000172">
    <property type="entry name" value="GMC_OxRdtase_N"/>
</dbReference>
<sequence>MSLLVISTFLLHAGVVASALNDFGPRSASSQISSNQTFDYVIVGGGLAGLTVAARLAEDHNITVGVFEAGDFYENTSGNLSRVPGYGAQVSTSGADWGLKTSPQAQLNGRSADYHIGKTVGGSTAVNLMAYHRSTKGAYDRWASLVGDDSYQFSKFLPWMRKAVNFTPANTRVRAKNATVPKARPESYDSSGGPIDITFANWANPVSSYAAAGWKDLGLSQLQDVTSGTLLGNQYVPVTERASDQSRCSAKAFFDQAENSGRHNLYLFTKSTAQRVNFDSENCAVAVTVESSQGVFEIKTRKEVILAAGALHTPQLLLVSGIGPQDTLERFNISVVKNLPGVGQNLIDHPNFLVAYEAFATTASSILDPGFASSAVTEYNKHHTGVLTHSMADHFAWGKLSADEASEQTINELSKLPQDWPHYMAVLSDLPMGPGQFAQGIVMLQAVTSRGSISIASSRIDDPPVLNVSTLSTDTDRDVAVASFKNIRKFFNTTSLRKITGANVLPGIDAQTTWSDAEIETFLRQSMSPGNHGCCTAAMGTASDSNTVVDTHGQVIGTKGLRVVDASALPFLPPGNPMGSLYGLAEKLAADIKAGS</sequence>
<evidence type="ECO:0000256" key="2">
    <source>
        <dbReference type="ARBA" id="ARBA00023180"/>
    </source>
</evidence>
<feature type="signal peptide" evidence="3">
    <location>
        <begin position="1"/>
        <end position="18"/>
    </location>
</feature>
<dbReference type="PANTHER" id="PTHR11552:SF138">
    <property type="entry name" value="DEHYDROGENASE PKFF-RELATED"/>
    <property type="match status" value="1"/>
</dbReference>
<dbReference type="InterPro" id="IPR012132">
    <property type="entry name" value="GMC_OxRdtase"/>
</dbReference>
<gene>
    <name evidence="5" type="ORF">SLS60_007057</name>
</gene>
<dbReference type="PROSITE" id="PS00624">
    <property type="entry name" value="GMC_OXRED_2"/>
    <property type="match status" value="1"/>
</dbReference>
<comment type="caution">
    <text evidence="5">The sequence shown here is derived from an EMBL/GenBank/DDBJ whole genome shotgun (WGS) entry which is preliminary data.</text>
</comment>
<keyword evidence="3" id="KW-0732">Signal</keyword>
<dbReference type="InterPro" id="IPR007867">
    <property type="entry name" value="GMC_OxRtase_C"/>
</dbReference>